<evidence type="ECO:0000313" key="2">
    <source>
        <dbReference type="Proteomes" id="UP001162992"/>
    </source>
</evidence>
<comment type="caution">
    <text evidence="1">The sequence shown here is derived from an EMBL/GenBank/DDBJ whole genome shotgun (WGS) entry which is preliminary data.</text>
</comment>
<protein>
    <submittedName>
        <fullName evidence="1">Uncharacterized protein</fullName>
    </submittedName>
</protein>
<reference evidence="2" key="1">
    <citation type="journal article" date="2024" name="Proc. Natl. Acad. Sci. U.S.A.">
        <title>Extraordinary preservation of gene collinearity over three hundred million years revealed in homosporous lycophytes.</title>
        <authorList>
            <person name="Li C."/>
            <person name="Wickell D."/>
            <person name="Kuo L.Y."/>
            <person name="Chen X."/>
            <person name="Nie B."/>
            <person name="Liao X."/>
            <person name="Peng D."/>
            <person name="Ji J."/>
            <person name="Jenkins J."/>
            <person name="Williams M."/>
            <person name="Shu S."/>
            <person name="Plott C."/>
            <person name="Barry K."/>
            <person name="Rajasekar S."/>
            <person name="Grimwood J."/>
            <person name="Han X."/>
            <person name="Sun S."/>
            <person name="Hou Z."/>
            <person name="He W."/>
            <person name="Dai G."/>
            <person name="Sun C."/>
            <person name="Schmutz J."/>
            <person name="Leebens-Mack J.H."/>
            <person name="Li F.W."/>
            <person name="Wang L."/>
        </authorList>
    </citation>
    <scope>NUCLEOTIDE SEQUENCE [LARGE SCALE GENOMIC DNA]</scope>
    <source>
        <strain evidence="2">cv. PW_Plant_1</strain>
    </source>
</reference>
<gene>
    <name evidence="1" type="ORF">O6H91_06G132600</name>
</gene>
<organism evidence="1 2">
    <name type="scientific">Diphasiastrum complanatum</name>
    <name type="common">Issler's clubmoss</name>
    <name type="synonym">Lycopodium complanatum</name>
    <dbReference type="NCBI Taxonomy" id="34168"/>
    <lineage>
        <taxon>Eukaryota</taxon>
        <taxon>Viridiplantae</taxon>
        <taxon>Streptophyta</taxon>
        <taxon>Embryophyta</taxon>
        <taxon>Tracheophyta</taxon>
        <taxon>Lycopodiopsida</taxon>
        <taxon>Lycopodiales</taxon>
        <taxon>Lycopodiaceae</taxon>
        <taxon>Lycopodioideae</taxon>
        <taxon>Diphasiastrum</taxon>
    </lineage>
</organism>
<evidence type="ECO:0000313" key="1">
    <source>
        <dbReference type="EMBL" id="KAJ7554256.1"/>
    </source>
</evidence>
<accession>A0ACC2DJ81</accession>
<proteinExistence type="predicted"/>
<sequence length="582" mass="64814">MMPLHERYEIAETASYILRRGFSRVALQFPDVLLKDSVLISAALQEEIVKQAGSNGNHLRTDSKQDTNTASVVEEAQSSVRLFVMADTTYGSCCADEVAAAHVNAESIIHYGHACLSQTSGLPVWFVFGKADIEVEPCASKLMELARNSQQPLLVFYGLEFAHAIPTIEASIGDDKIKFAELACKEMEPATTSSSLNGNNMAVSMTSKVPSKSNCEVCTESQCSTNQPLRPAACETSSSCCRNYCLQVSGEDFEGQVNTAYSISQLNNDVHLIGGLKWKISNNLKMEDYLIVWIGQESPAITNFILVYNACIVVRYDPTKQLQVDVANQSRTLKRRYYFVERAKDANIVGIVVGTLGVAGYKEVIQQIRNMVREAGKKSYTLLMGKPNPSKLANFPECDVFVLVACPETALLDSKEYFAPVLTPFEANLAFVRGQQWTGAYDFDFKKLFCTTDHEQGREPIDETHIKDEEPRFSFLKGTYVEMNTSKKDAISQPSSTKIVTAQDERAIEKIPGDIFLTGKARDHKSSSEYFVHRSFQGLELNNDTEKELQIYSELQNSLPRYQALMGRKGRASVYDDEKKSS</sequence>
<dbReference type="EMBL" id="CM055097">
    <property type="protein sequence ID" value="KAJ7554256.1"/>
    <property type="molecule type" value="Genomic_DNA"/>
</dbReference>
<keyword evidence="2" id="KW-1185">Reference proteome</keyword>
<dbReference type="Proteomes" id="UP001162992">
    <property type="component" value="Chromosome 6"/>
</dbReference>
<name>A0ACC2DJ81_DIPCM</name>